<keyword evidence="1" id="KW-1185">Reference proteome</keyword>
<dbReference type="WBParaSite" id="ACAC_0000584601-mRNA-1">
    <property type="protein sequence ID" value="ACAC_0000584601-mRNA-1"/>
    <property type="gene ID" value="ACAC_0000584601"/>
</dbReference>
<name>A0A0K0D701_ANGCA</name>
<sequence length="147" mass="17082">MPTDSFCLAFVLYSNPPKRTLSLGTILKSSTAGNNEPEIEMSPDLKKDMYTTWGEMIRHWPKTTLCIVSNEFCERFSYYGMRRMNTVEKTKSERRRIYCGGKSEKAKLFKKKEQIRSFNPIDEGNNKIVRIFSGPHSVSVERSQIQR</sequence>
<dbReference type="InterPro" id="IPR036259">
    <property type="entry name" value="MFS_trans_sf"/>
</dbReference>
<dbReference type="STRING" id="6313.A0A0K0D701"/>
<accession>A0A0K0D701</accession>
<dbReference type="Proteomes" id="UP000035642">
    <property type="component" value="Unassembled WGS sequence"/>
</dbReference>
<proteinExistence type="predicted"/>
<dbReference type="Gene3D" id="1.20.1250.20">
    <property type="entry name" value="MFS general substrate transporter like domains"/>
    <property type="match status" value="1"/>
</dbReference>
<organism evidence="1 2">
    <name type="scientific">Angiostrongylus cantonensis</name>
    <name type="common">Rat lungworm</name>
    <dbReference type="NCBI Taxonomy" id="6313"/>
    <lineage>
        <taxon>Eukaryota</taxon>
        <taxon>Metazoa</taxon>
        <taxon>Ecdysozoa</taxon>
        <taxon>Nematoda</taxon>
        <taxon>Chromadorea</taxon>
        <taxon>Rhabditida</taxon>
        <taxon>Rhabditina</taxon>
        <taxon>Rhabditomorpha</taxon>
        <taxon>Strongyloidea</taxon>
        <taxon>Metastrongylidae</taxon>
        <taxon>Angiostrongylus</taxon>
    </lineage>
</organism>
<reference evidence="1" key="1">
    <citation type="submission" date="2012-09" db="EMBL/GenBank/DDBJ databases">
        <authorList>
            <person name="Martin A.A."/>
        </authorList>
    </citation>
    <scope>NUCLEOTIDE SEQUENCE</scope>
</reference>
<reference evidence="2" key="2">
    <citation type="submission" date="2017-02" db="UniProtKB">
        <authorList>
            <consortium name="WormBaseParasite"/>
        </authorList>
    </citation>
    <scope>IDENTIFICATION</scope>
</reference>
<evidence type="ECO:0000313" key="2">
    <source>
        <dbReference type="WBParaSite" id="ACAC_0000584601-mRNA-1"/>
    </source>
</evidence>
<evidence type="ECO:0000313" key="1">
    <source>
        <dbReference type="Proteomes" id="UP000035642"/>
    </source>
</evidence>
<protein>
    <submittedName>
        <fullName evidence="2">Uncharacterized protein</fullName>
    </submittedName>
</protein>
<dbReference type="AlphaFoldDB" id="A0A0K0D701"/>